<protein>
    <submittedName>
        <fullName evidence="2">Uncharacterized protein</fullName>
    </submittedName>
</protein>
<organism evidence="2 3">
    <name type="scientific">Daphnia magna</name>
    <dbReference type="NCBI Taxonomy" id="35525"/>
    <lineage>
        <taxon>Eukaryota</taxon>
        <taxon>Metazoa</taxon>
        <taxon>Ecdysozoa</taxon>
        <taxon>Arthropoda</taxon>
        <taxon>Crustacea</taxon>
        <taxon>Branchiopoda</taxon>
        <taxon>Diplostraca</taxon>
        <taxon>Cladocera</taxon>
        <taxon>Anomopoda</taxon>
        <taxon>Daphniidae</taxon>
        <taxon>Daphnia</taxon>
    </lineage>
</organism>
<proteinExistence type="predicted"/>
<accession>A0ABR0AEI6</accession>
<evidence type="ECO:0000256" key="1">
    <source>
        <dbReference type="SAM" id="MobiDB-lite"/>
    </source>
</evidence>
<evidence type="ECO:0000313" key="3">
    <source>
        <dbReference type="Proteomes" id="UP001234178"/>
    </source>
</evidence>
<dbReference type="Proteomes" id="UP001234178">
    <property type="component" value="Unassembled WGS sequence"/>
</dbReference>
<evidence type="ECO:0000313" key="2">
    <source>
        <dbReference type="EMBL" id="KAK4023540.1"/>
    </source>
</evidence>
<reference evidence="2 3" key="1">
    <citation type="journal article" date="2023" name="Nucleic Acids Res.">
        <title>The hologenome of Daphnia magna reveals possible DNA methylation and microbiome-mediated evolution of the host genome.</title>
        <authorList>
            <person name="Chaturvedi A."/>
            <person name="Li X."/>
            <person name="Dhandapani V."/>
            <person name="Marshall H."/>
            <person name="Kissane S."/>
            <person name="Cuenca-Cambronero M."/>
            <person name="Asole G."/>
            <person name="Calvet F."/>
            <person name="Ruiz-Romero M."/>
            <person name="Marangio P."/>
            <person name="Guigo R."/>
            <person name="Rago D."/>
            <person name="Mirbahai L."/>
            <person name="Eastwood N."/>
            <person name="Colbourne J.K."/>
            <person name="Zhou J."/>
            <person name="Mallon E."/>
            <person name="Orsini L."/>
        </authorList>
    </citation>
    <scope>NUCLEOTIDE SEQUENCE [LARGE SCALE GENOMIC DNA]</scope>
    <source>
        <strain evidence="2">LRV0_1</strain>
    </source>
</reference>
<name>A0ABR0AEI6_9CRUS</name>
<keyword evidence="3" id="KW-1185">Reference proteome</keyword>
<feature type="compositionally biased region" description="Basic and acidic residues" evidence="1">
    <location>
        <begin position="101"/>
        <end position="110"/>
    </location>
</feature>
<gene>
    <name evidence="2" type="ORF">OUZ56_008945</name>
</gene>
<dbReference type="EMBL" id="JAOYFB010000037">
    <property type="protein sequence ID" value="KAK4023540.1"/>
    <property type="molecule type" value="Genomic_DNA"/>
</dbReference>
<sequence length="119" mass="13316">MYGIRDISWAKSQTAVYSFNSQLCVGIFISSMFNDIFRGGGHHGVGTWFELTVVRVNRDDGCMQRSVSGWSLLNAAENKVSRRKGRAADIVALLSDGSGYESRRDREQEFKSSTSGRRK</sequence>
<comment type="caution">
    <text evidence="2">The sequence shown here is derived from an EMBL/GenBank/DDBJ whole genome shotgun (WGS) entry which is preliminary data.</text>
</comment>
<feature type="region of interest" description="Disordered" evidence="1">
    <location>
        <begin position="99"/>
        <end position="119"/>
    </location>
</feature>